<keyword evidence="2" id="KW-0472">Membrane</keyword>
<evidence type="ECO:0008006" key="5">
    <source>
        <dbReference type="Google" id="ProtNLM"/>
    </source>
</evidence>
<feature type="region of interest" description="Disordered" evidence="1">
    <location>
        <begin position="188"/>
        <end position="208"/>
    </location>
</feature>
<dbReference type="Proteomes" id="UP000824988">
    <property type="component" value="Chromosome"/>
</dbReference>
<keyword evidence="4" id="KW-1185">Reference proteome</keyword>
<gene>
    <name evidence="3" type="ORF">MoryE10_34900</name>
</gene>
<evidence type="ECO:0000256" key="1">
    <source>
        <dbReference type="SAM" id="MobiDB-lite"/>
    </source>
</evidence>
<keyword evidence="2" id="KW-1133">Transmembrane helix</keyword>
<dbReference type="KEGG" id="moz:MoryE10_34900"/>
<protein>
    <recommendedName>
        <fullName evidence="5">DUF58 domain-containing protein</fullName>
    </recommendedName>
</protein>
<dbReference type="EMBL" id="AP019782">
    <property type="protein sequence ID" value="BBL72884.1"/>
    <property type="molecule type" value="Genomic_DNA"/>
</dbReference>
<proteinExistence type="predicted"/>
<keyword evidence="2" id="KW-0812">Transmembrane</keyword>
<feature type="transmembrane region" description="Helical" evidence="2">
    <location>
        <begin position="57"/>
        <end position="74"/>
    </location>
</feature>
<dbReference type="PANTHER" id="PTHR34351">
    <property type="entry name" value="SLR1927 PROTEIN-RELATED"/>
    <property type="match status" value="1"/>
</dbReference>
<accession>A0A8D5ALJ0</accession>
<evidence type="ECO:0000313" key="3">
    <source>
        <dbReference type="EMBL" id="BBL72884.1"/>
    </source>
</evidence>
<sequence>MRLPRYPFARRRKPSSAPLTLGQRNIYVFPNRWGWSFAGLILLFLLVATNYNNNLSFLLAFLLAAMALISAVHGQRNLAGLVLKPGKAGAAFLGEELPFTLLLGDSRQRPRFALQIGFKEGVSQELSLPAGDDAVVLTLRPRQRGRCNPGAVVVESRYPLGLFRVWSRLAFDWNGLVYPAPASTAEPLPFASGGDDPGSNDGGDDFSGFRAYQAGDAPKRVHWKSYAQGRGMLTRVYRHGGQKQLWLDWNAATDDGVEAKLSRLCRWVLDAEHSGQVYGLRLPNREISPDRGLAHQAACLEALALFQR</sequence>
<evidence type="ECO:0000256" key="2">
    <source>
        <dbReference type="SAM" id="Phobius"/>
    </source>
</evidence>
<dbReference type="AlphaFoldDB" id="A0A8D5ALJ0"/>
<organism evidence="3 4">
    <name type="scientific">Methylogaea oryzae</name>
    <dbReference type="NCBI Taxonomy" id="1295382"/>
    <lineage>
        <taxon>Bacteria</taxon>
        <taxon>Pseudomonadati</taxon>
        <taxon>Pseudomonadota</taxon>
        <taxon>Gammaproteobacteria</taxon>
        <taxon>Methylococcales</taxon>
        <taxon>Methylococcaceae</taxon>
        <taxon>Methylogaea</taxon>
    </lineage>
</organism>
<evidence type="ECO:0000313" key="4">
    <source>
        <dbReference type="Proteomes" id="UP000824988"/>
    </source>
</evidence>
<feature type="transmembrane region" description="Helical" evidence="2">
    <location>
        <begin position="33"/>
        <end position="51"/>
    </location>
</feature>
<dbReference type="PANTHER" id="PTHR34351:SF1">
    <property type="entry name" value="SLR1927 PROTEIN"/>
    <property type="match status" value="1"/>
</dbReference>
<reference evidence="3" key="1">
    <citation type="submission" date="2019-06" db="EMBL/GenBank/DDBJ databases">
        <title>Complete genome sequence of Methylogaea oryzae strain JCM16910.</title>
        <authorList>
            <person name="Asakawa S."/>
        </authorList>
    </citation>
    <scope>NUCLEOTIDE SEQUENCE</scope>
    <source>
        <strain evidence="3">E10</strain>
    </source>
</reference>
<dbReference type="RefSeq" id="WP_221047813.1">
    <property type="nucleotide sequence ID" value="NZ_AP019782.1"/>
</dbReference>
<name>A0A8D5ALJ0_9GAMM</name>